<evidence type="ECO:0000313" key="2">
    <source>
        <dbReference type="Proteomes" id="UP000190449"/>
    </source>
</evidence>
<proteinExistence type="predicted"/>
<gene>
    <name evidence="1" type="ORF">SAMN02745108_00237</name>
</gene>
<organism evidence="1 2">
    <name type="scientific">Fibrobacter intestinalis</name>
    <dbReference type="NCBI Taxonomy" id="28122"/>
    <lineage>
        <taxon>Bacteria</taxon>
        <taxon>Pseudomonadati</taxon>
        <taxon>Fibrobacterota</taxon>
        <taxon>Fibrobacteria</taxon>
        <taxon>Fibrobacterales</taxon>
        <taxon>Fibrobacteraceae</taxon>
        <taxon>Fibrobacter</taxon>
    </lineage>
</organism>
<evidence type="ECO:0000313" key="1">
    <source>
        <dbReference type="EMBL" id="SJZ36160.1"/>
    </source>
</evidence>
<dbReference type="Proteomes" id="UP000190449">
    <property type="component" value="Unassembled WGS sequence"/>
</dbReference>
<protein>
    <submittedName>
        <fullName evidence="1">Uncharacterized protein</fullName>
    </submittedName>
</protein>
<reference evidence="1 2" key="1">
    <citation type="submission" date="2017-02" db="EMBL/GenBank/DDBJ databases">
        <authorList>
            <person name="Peterson S.W."/>
        </authorList>
    </citation>
    <scope>NUCLEOTIDE SEQUENCE [LARGE SCALE GENOMIC DNA]</scope>
    <source>
        <strain evidence="1 2">ATCC 43854</strain>
    </source>
</reference>
<dbReference type="RefSeq" id="WP_143394460.1">
    <property type="nucleotide sequence ID" value="NZ_FUWU01000003.1"/>
</dbReference>
<dbReference type="EMBL" id="FUWU01000003">
    <property type="protein sequence ID" value="SJZ36160.1"/>
    <property type="molecule type" value="Genomic_DNA"/>
</dbReference>
<accession>A0A1T4K135</accession>
<sequence>MKRLASWRMLRRRILPSPLQKLPKEIGKNTCSNEVFPDDVKKSKSSKSKFSRRQTLLKNWIDRRIKTEDEKKDYPQNFFVRSNRNAKIKTLHKMIPYRRGALKKIETRKGKDGDEQDSWQRGSHGCKIEIFVFSIQTVLGKDESLLKRNFFCNNFCKTGWKIPFFCFISGLFTFASKKESLQLLGLLYFYLFQNRRVSFFSLF</sequence>
<dbReference type="AlphaFoldDB" id="A0A1T4K135"/>
<name>A0A1T4K135_9BACT</name>